<dbReference type="InterPro" id="IPR050979">
    <property type="entry name" value="LD-transpeptidase"/>
</dbReference>
<evidence type="ECO:0000256" key="6">
    <source>
        <dbReference type="ARBA" id="ARBA00023316"/>
    </source>
</evidence>
<dbReference type="OrthoDB" id="189120at2"/>
<dbReference type="AlphaFoldDB" id="A0A366HQ07"/>
<feature type="domain" description="L,D-TPase catalytic" evidence="8">
    <location>
        <begin position="87"/>
        <end position="223"/>
    </location>
</feature>
<keyword evidence="3" id="KW-0808">Transferase</keyword>
<keyword evidence="5 7" id="KW-0573">Peptidoglycan synthesis</keyword>
<dbReference type="CDD" id="cd16913">
    <property type="entry name" value="YkuD_like"/>
    <property type="match status" value="1"/>
</dbReference>
<feature type="active site" description="Nucleophile" evidence="7">
    <location>
        <position position="199"/>
    </location>
</feature>
<feature type="active site" description="Proton donor/acceptor" evidence="7">
    <location>
        <position position="186"/>
    </location>
</feature>
<protein>
    <submittedName>
        <fullName evidence="9">L,D-transpeptidase-like protein</fullName>
    </submittedName>
</protein>
<accession>A0A366HQ07</accession>
<organism evidence="9 10">
    <name type="scientific">Roseimicrobium gellanilyticum</name>
    <dbReference type="NCBI Taxonomy" id="748857"/>
    <lineage>
        <taxon>Bacteria</taxon>
        <taxon>Pseudomonadati</taxon>
        <taxon>Verrucomicrobiota</taxon>
        <taxon>Verrucomicrobiia</taxon>
        <taxon>Verrucomicrobiales</taxon>
        <taxon>Verrucomicrobiaceae</taxon>
        <taxon>Roseimicrobium</taxon>
    </lineage>
</organism>
<dbReference type="GO" id="GO:0005576">
    <property type="term" value="C:extracellular region"/>
    <property type="evidence" value="ECO:0007669"/>
    <property type="project" value="TreeGrafter"/>
</dbReference>
<dbReference type="GO" id="GO:0018104">
    <property type="term" value="P:peptidoglycan-protein cross-linking"/>
    <property type="evidence" value="ECO:0007669"/>
    <property type="project" value="TreeGrafter"/>
</dbReference>
<comment type="similarity">
    <text evidence="2">Belongs to the YkuD family.</text>
</comment>
<dbReference type="PANTHER" id="PTHR30582">
    <property type="entry name" value="L,D-TRANSPEPTIDASE"/>
    <property type="match status" value="1"/>
</dbReference>
<evidence type="ECO:0000313" key="10">
    <source>
        <dbReference type="Proteomes" id="UP000253426"/>
    </source>
</evidence>
<dbReference type="GO" id="GO:0071555">
    <property type="term" value="P:cell wall organization"/>
    <property type="evidence" value="ECO:0007669"/>
    <property type="project" value="UniProtKB-UniRule"/>
</dbReference>
<evidence type="ECO:0000256" key="2">
    <source>
        <dbReference type="ARBA" id="ARBA00005992"/>
    </source>
</evidence>
<gene>
    <name evidence="9" type="ORF">DES53_104371</name>
</gene>
<dbReference type="Gene3D" id="2.40.440.10">
    <property type="entry name" value="L,D-transpeptidase catalytic domain-like"/>
    <property type="match status" value="1"/>
</dbReference>
<comment type="pathway">
    <text evidence="1 7">Cell wall biogenesis; peptidoglycan biosynthesis.</text>
</comment>
<sequence length="224" mass="24463">MPLSLLTPVFRRVRSLITHGHACRAALGVCASLLLTNCADVYYYGPAGAVSGRTVYLEGYDPGDSRYAGQPTDTNSWWRGDGVPGNPHIVISLGQQQAFFYKSGKLVGVSSLSTGDVDHPTPTGKFTISQKNQWHQSSQYGDYVDYSGNVVASNIDRNVDPQPPGTKYDGANMHYFMRFTRGIGMHAGYLPGYPASHGCVRMPVDMAQAFFRNVTVGTPVEVRY</sequence>
<comment type="caution">
    <text evidence="9">The sequence shown here is derived from an EMBL/GenBank/DDBJ whole genome shotgun (WGS) entry which is preliminary data.</text>
</comment>
<evidence type="ECO:0000256" key="1">
    <source>
        <dbReference type="ARBA" id="ARBA00004752"/>
    </source>
</evidence>
<keyword evidence="6 7" id="KW-0961">Cell wall biogenesis/degradation</keyword>
<evidence type="ECO:0000256" key="4">
    <source>
        <dbReference type="ARBA" id="ARBA00022960"/>
    </source>
</evidence>
<reference evidence="9 10" key="1">
    <citation type="submission" date="2018-06" db="EMBL/GenBank/DDBJ databases">
        <title>Genomic Encyclopedia of Type Strains, Phase IV (KMG-IV): sequencing the most valuable type-strain genomes for metagenomic binning, comparative biology and taxonomic classification.</title>
        <authorList>
            <person name="Goeker M."/>
        </authorList>
    </citation>
    <scope>NUCLEOTIDE SEQUENCE [LARGE SCALE GENOMIC DNA]</scope>
    <source>
        <strain evidence="9 10">DSM 25532</strain>
    </source>
</reference>
<dbReference type="PROSITE" id="PS52029">
    <property type="entry name" value="LD_TPASE"/>
    <property type="match status" value="1"/>
</dbReference>
<name>A0A366HQ07_9BACT</name>
<dbReference type="UniPathway" id="UPA00219"/>
<dbReference type="GO" id="GO:0071972">
    <property type="term" value="F:peptidoglycan L,D-transpeptidase activity"/>
    <property type="evidence" value="ECO:0007669"/>
    <property type="project" value="TreeGrafter"/>
</dbReference>
<dbReference type="RefSeq" id="WP_113958940.1">
    <property type="nucleotide sequence ID" value="NZ_QNRR01000004.1"/>
</dbReference>
<evidence type="ECO:0000256" key="5">
    <source>
        <dbReference type="ARBA" id="ARBA00022984"/>
    </source>
</evidence>
<keyword evidence="10" id="KW-1185">Reference proteome</keyword>
<dbReference type="EMBL" id="QNRR01000004">
    <property type="protein sequence ID" value="RBP44550.1"/>
    <property type="molecule type" value="Genomic_DNA"/>
</dbReference>
<dbReference type="SUPFAM" id="SSF141523">
    <property type="entry name" value="L,D-transpeptidase catalytic domain-like"/>
    <property type="match status" value="1"/>
</dbReference>
<dbReference type="Proteomes" id="UP000253426">
    <property type="component" value="Unassembled WGS sequence"/>
</dbReference>
<dbReference type="PANTHER" id="PTHR30582:SF2">
    <property type="entry name" value="L,D-TRANSPEPTIDASE YCIB-RELATED"/>
    <property type="match status" value="1"/>
</dbReference>
<evidence type="ECO:0000256" key="3">
    <source>
        <dbReference type="ARBA" id="ARBA00022679"/>
    </source>
</evidence>
<dbReference type="InterPro" id="IPR005490">
    <property type="entry name" value="LD_TPept_cat_dom"/>
</dbReference>
<dbReference type="GO" id="GO:0008360">
    <property type="term" value="P:regulation of cell shape"/>
    <property type="evidence" value="ECO:0007669"/>
    <property type="project" value="UniProtKB-UniRule"/>
</dbReference>
<evidence type="ECO:0000256" key="7">
    <source>
        <dbReference type="PROSITE-ProRule" id="PRU01373"/>
    </source>
</evidence>
<dbReference type="Pfam" id="PF03734">
    <property type="entry name" value="YkuD"/>
    <property type="match status" value="1"/>
</dbReference>
<keyword evidence="4 7" id="KW-0133">Cell shape</keyword>
<dbReference type="InterPro" id="IPR038063">
    <property type="entry name" value="Transpep_catalytic_dom"/>
</dbReference>
<evidence type="ECO:0000313" key="9">
    <source>
        <dbReference type="EMBL" id="RBP44550.1"/>
    </source>
</evidence>
<proteinExistence type="inferred from homology"/>
<dbReference type="GO" id="GO:0016740">
    <property type="term" value="F:transferase activity"/>
    <property type="evidence" value="ECO:0007669"/>
    <property type="project" value="UniProtKB-KW"/>
</dbReference>
<evidence type="ECO:0000259" key="8">
    <source>
        <dbReference type="PROSITE" id="PS52029"/>
    </source>
</evidence>